<evidence type="ECO:0000313" key="1">
    <source>
        <dbReference type="EMBL" id="WAJ27519.1"/>
    </source>
</evidence>
<proteinExistence type="predicted"/>
<protein>
    <submittedName>
        <fullName evidence="1">Uncharacterized protein</fullName>
    </submittedName>
</protein>
<accession>A0ACD4NKZ8</accession>
<dbReference type="Proteomes" id="UP001163223">
    <property type="component" value="Chromosome"/>
</dbReference>
<gene>
    <name evidence="1" type="ORF">OXU80_22160</name>
</gene>
<sequence length="106" mass="11554">MCGAYAACDQALERLEVESEREAVVRETYEPGGYGGTNYEVEGDLQGVTQAIARINGQFPTPGYGTWFNWPPGKLTPQGKPISYLAPTDLGDGRWVARGHRSNSCD</sequence>
<organism evidence="1 2">
    <name type="scientific">Antarcticirhabdus aurantiaca</name>
    <dbReference type="NCBI Taxonomy" id="2606717"/>
    <lineage>
        <taxon>Bacteria</taxon>
        <taxon>Pseudomonadati</taxon>
        <taxon>Pseudomonadota</taxon>
        <taxon>Alphaproteobacteria</taxon>
        <taxon>Hyphomicrobiales</taxon>
        <taxon>Aurantimonadaceae</taxon>
        <taxon>Antarcticirhabdus</taxon>
    </lineage>
</organism>
<dbReference type="EMBL" id="CP113520">
    <property type="protein sequence ID" value="WAJ27519.1"/>
    <property type="molecule type" value="Genomic_DNA"/>
</dbReference>
<reference evidence="1" key="1">
    <citation type="submission" date="2022-11" db="EMBL/GenBank/DDBJ databases">
        <title>beta-Carotene-producing bacterium, Jeongeuplla avenae sp. nov., alleviates the salt stress of Arabidopsis seedlings.</title>
        <authorList>
            <person name="Jiang L."/>
            <person name="Lee J."/>
        </authorList>
    </citation>
    <scope>NUCLEOTIDE SEQUENCE</scope>
    <source>
        <strain evidence="1">DY_R2A_6</strain>
    </source>
</reference>
<name>A0ACD4NKZ8_9HYPH</name>
<keyword evidence="2" id="KW-1185">Reference proteome</keyword>
<evidence type="ECO:0000313" key="2">
    <source>
        <dbReference type="Proteomes" id="UP001163223"/>
    </source>
</evidence>